<keyword evidence="2" id="KW-1185">Reference proteome</keyword>
<name>A7EY88_SCLS1</name>
<dbReference type="EMBL" id="CH476635">
    <property type="protein sequence ID" value="EDN94430.1"/>
    <property type="molecule type" value="Genomic_DNA"/>
</dbReference>
<protein>
    <submittedName>
        <fullName evidence="1">Uncharacterized protein</fullName>
    </submittedName>
</protein>
<dbReference type="AlphaFoldDB" id="A7EY88"/>
<gene>
    <name evidence="1" type="ORF">SS1G_10303</name>
</gene>
<sequence>MPNYIYSIHSKLIHAQLLKQYNKTRDVTRISVTQCHHPHPCASFACAENLPSVSKACTPPSKSRFMKDHWLD</sequence>
<dbReference type="KEGG" id="ssl:SS1G_10303"/>
<dbReference type="InParanoid" id="A7EY88"/>
<dbReference type="RefSeq" id="XP_001588756.1">
    <property type="nucleotide sequence ID" value="XM_001588706.1"/>
</dbReference>
<organism evidence="1 2">
    <name type="scientific">Sclerotinia sclerotiorum (strain ATCC 18683 / 1980 / Ss-1)</name>
    <name type="common">White mold</name>
    <name type="synonym">Whetzelinia sclerotiorum</name>
    <dbReference type="NCBI Taxonomy" id="665079"/>
    <lineage>
        <taxon>Eukaryota</taxon>
        <taxon>Fungi</taxon>
        <taxon>Dikarya</taxon>
        <taxon>Ascomycota</taxon>
        <taxon>Pezizomycotina</taxon>
        <taxon>Leotiomycetes</taxon>
        <taxon>Helotiales</taxon>
        <taxon>Sclerotiniaceae</taxon>
        <taxon>Sclerotinia</taxon>
    </lineage>
</organism>
<dbReference type="GeneID" id="5484648"/>
<evidence type="ECO:0000313" key="2">
    <source>
        <dbReference type="Proteomes" id="UP000001312"/>
    </source>
</evidence>
<dbReference type="HOGENOM" id="CLU_2723736_0_0_1"/>
<proteinExistence type="predicted"/>
<dbReference type="Proteomes" id="UP000001312">
    <property type="component" value="Unassembled WGS sequence"/>
</dbReference>
<reference evidence="2" key="1">
    <citation type="journal article" date="2011" name="PLoS Genet.">
        <title>Genomic analysis of the necrotrophic fungal pathogens Sclerotinia sclerotiorum and Botrytis cinerea.</title>
        <authorList>
            <person name="Amselem J."/>
            <person name="Cuomo C.A."/>
            <person name="van Kan J.A."/>
            <person name="Viaud M."/>
            <person name="Benito E.P."/>
            <person name="Couloux A."/>
            <person name="Coutinho P.M."/>
            <person name="de Vries R.P."/>
            <person name="Dyer P.S."/>
            <person name="Fillinger S."/>
            <person name="Fournier E."/>
            <person name="Gout L."/>
            <person name="Hahn M."/>
            <person name="Kohn L."/>
            <person name="Lapalu N."/>
            <person name="Plummer K.M."/>
            <person name="Pradier J.M."/>
            <person name="Quevillon E."/>
            <person name="Sharon A."/>
            <person name="Simon A."/>
            <person name="ten Have A."/>
            <person name="Tudzynski B."/>
            <person name="Tudzynski P."/>
            <person name="Wincker P."/>
            <person name="Andrew M."/>
            <person name="Anthouard V."/>
            <person name="Beever R.E."/>
            <person name="Beffa R."/>
            <person name="Benoit I."/>
            <person name="Bouzid O."/>
            <person name="Brault B."/>
            <person name="Chen Z."/>
            <person name="Choquer M."/>
            <person name="Collemare J."/>
            <person name="Cotton P."/>
            <person name="Danchin E.G."/>
            <person name="Da Silva C."/>
            <person name="Gautier A."/>
            <person name="Giraud C."/>
            <person name="Giraud T."/>
            <person name="Gonzalez C."/>
            <person name="Grossetete S."/>
            <person name="Guldener U."/>
            <person name="Henrissat B."/>
            <person name="Howlett B.J."/>
            <person name="Kodira C."/>
            <person name="Kretschmer M."/>
            <person name="Lappartient A."/>
            <person name="Leroch M."/>
            <person name="Levis C."/>
            <person name="Mauceli E."/>
            <person name="Neuveglise C."/>
            <person name="Oeser B."/>
            <person name="Pearson M."/>
            <person name="Poulain J."/>
            <person name="Poussereau N."/>
            <person name="Quesneville H."/>
            <person name="Rascle C."/>
            <person name="Schumacher J."/>
            <person name="Segurens B."/>
            <person name="Sexton A."/>
            <person name="Silva E."/>
            <person name="Sirven C."/>
            <person name="Soanes D.M."/>
            <person name="Talbot N.J."/>
            <person name="Templeton M."/>
            <person name="Yandava C."/>
            <person name="Yarden O."/>
            <person name="Zeng Q."/>
            <person name="Rollins J.A."/>
            <person name="Lebrun M.H."/>
            <person name="Dickman M."/>
        </authorList>
    </citation>
    <scope>NUCLEOTIDE SEQUENCE [LARGE SCALE GENOMIC DNA]</scope>
    <source>
        <strain evidence="2">ATCC 18683 / 1980 / Ss-1</strain>
    </source>
</reference>
<evidence type="ECO:0000313" key="1">
    <source>
        <dbReference type="EMBL" id="EDN94430.1"/>
    </source>
</evidence>
<accession>A7EY88</accession>